<keyword evidence="4" id="KW-0238">DNA-binding</keyword>
<dbReference type="PANTHER" id="PTHR31069:SF29">
    <property type="entry name" value="OLEATE-ACTIVATED TRANSCRIPTION FACTOR 1-RELATED"/>
    <property type="match status" value="1"/>
</dbReference>
<dbReference type="EMBL" id="JAWIZZ010000022">
    <property type="protein sequence ID" value="KAK5781993.1"/>
    <property type="molecule type" value="Genomic_DNA"/>
</dbReference>
<accession>A0AAN7WU43</accession>
<protein>
    <recommendedName>
        <fullName evidence="9">Zn(2)-C6 fungal-type domain-containing protein</fullName>
    </recommendedName>
</protein>
<evidence type="ECO:0000256" key="5">
    <source>
        <dbReference type="ARBA" id="ARBA00023163"/>
    </source>
</evidence>
<keyword evidence="6" id="KW-0539">Nucleus</keyword>
<dbReference type="CDD" id="cd12148">
    <property type="entry name" value="fungal_TF_MHR"/>
    <property type="match status" value="1"/>
</dbReference>
<dbReference type="GO" id="GO:0000981">
    <property type="term" value="F:DNA-binding transcription factor activity, RNA polymerase II-specific"/>
    <property type="evidence" value="ECO:0007669"/>
    <property type="project" value="InterPro"/>
</dbReference>
<dbReference type="GO" id="GO:0000978">
    <property type="term" value="F:RNA polymerase II cis-regulatory region sequence-specific DNA binding"/>
    <property type="evidence" value="ECO:0007669"/>
    <property type="project" value="TreeGrafter"/>
</dbReference>
<keyword evidence="3" id="KW-0805">Transcription regulation</keyword>
<dbReference type="PROSITE" id="PS50048">
    <property type="entry name" value="ZN2_CY6_FUNGAL_2"/>
    <property type="match status" value="1"/>
</dbReference>
<evidence type="ECO:0000256" key="2">
    <source>
        <dbReference type="ARBA" id="ARBA00022833"/>
    </source>
</evidence>
<evidence type="ECO:0000256" key="3">
    <source>
        <dbReference type="ARBA" id="ARBA00023015"/>
    </source>
</evidence>
<dbReference type="InterPro" id="IPR050675">
    <property type="entry name" value="OAF3"/>
</dbReference>
<feature type="domain" description="Zn(2)-C6 fungal-type" evidence="9">
    <location>
        <begin position="99"/>
        <end position="129"/>
    </location>
</feature>
<keyword evidence="1" id="KW-0479">Metal-binding</keyword>
<feature type="region of interest" description="Disordered" evidence="7">
    <location>
        <begin position="298"/>
        <end position="319"/>
    </location>
</feature>
<dbReference type="PANTHER" id="PTHR31069">
    <property type="entry name" value="OLEATE-ACTIVATED TRANSCRIPTION FACTOR 1-RELATED"/>
    <property type="match status" value="1"/>
</dbReference>
<organism evidence="10 11">
    <name type="scientific">Arxiozyma heterogenica</name>
    <dbReference type="NCBI Taxonomy" id="278026"/>
    <lineage>
        <taxon>Eukaryota</taxon>
        <taxon>Fungi</taxon>
        <taxon>Dikarya</taxon>
        <taxon>Ascomycota</taxon>
        <taxon>Saccharomycotina</taxon>
        <taxon>Saccharomycetes</taxon>
        <taxon>Saccharomycetales</taxon>
        <taxon>Saccharomycetaceae</taxon>
        <taxon>Arxiozyma</taxon>
    </lineage>
</organism>
<dbReference type="SUPFAM" id="SSF57701">
    <property type="entry name" value="Zn2/Cys6 DNA-binding domain"/>
    <property type="match status" value="1"/>
</dbReference>
<dbReference type="Gene3D" id="4.10.240.10">
    <property type="entry name" value="Zn(2)-C6 fungal-type DNA-binding domain"/>
    <property type="match status" value="1"/>
</dbReference>
<keyword evidence="2" id="KW-0862">Zinc</keyword>
<dbReference type="CDD" id="cd00067">
    <property type="entry name" value="GAL4"/>
    <property type="match status" value="1"/>
</dbReference>
<dbReference type="SMART" id="SM00066">
    <property type="entry name" value="GAL4"/>
    <property type="match status" value="1"/>
</dbReference>
<evidence type="ECO:0000259" key="9">
    <source>
        <dbReference type="PROSITE" id="PS50048"/>
    </source>
</evidence>
<feature type="compositionally biased region" description="Polar residues" evidence="7">
    <location>
        <begin position="298"/>
        <end position="311"/>
    </location>
</feature>
<evidence type="ECO:0000256" key="7">
    <source>
        <dbReference type="SAM" id="MobiDB-lite"/>
    </source>
</evidence>
<feature type="transmembrane region" description="Helical" evidence="8">
    <location>
        <begin position="261"/>
        <end position="282"/>
    </location>
</feature>
<dbReference type="GO" id="GO:0005634">
    <property type="term" value="C:nucleus"/>
    <property type="evidence" value="ECO:0007669"/>
    <property type="project" value="TreeGrafter"/>
</dbReference>
<evidence type="ECO:0000313" key="10">
    <source>
        <dbReference type="EMBL" id="KAK5781993.1"/>
    </source>
</evidence>
<evidence type="ECO:0000313" key="11">
    <source>
        <dbReference type="Proteomes" id="UP001306508"/>
    </source>
</evidence>
<evidence type="ECO:0000256" key="6">
    <source>
        <dbReference type="ARBA" id="ARBA00023242"/>
    </source>
</evidence>
<evidence type="ECO:0000256" key="8">
    <source>
        <dbReference type="SAM" id="Phobius"/>
    </source>
</evidence>
<keyword evidence="8" id="KW-1133">Transmembrane helix</keyword>
<dbReference type="PROSITE" id="PS00463">
    <property type="entry name" value="ZN2_CY6_FUNGAL_1"/>
    <property type="match status" value="1"/>
</dbReference>
<keyword evidence="8" id="KW-0812">Transmembrane</keyword>
<keyword evidence="5" id="KW-0804">Transcription</keyword>
<sequence>MSNNNNINNNNSINNKTNDYPRFTQPFIIPLPPLLSVNNNTNNIASQYCPPNAPISLKLDNSVHYSEANRSATPDADVQIVNNSECTMKKRKRNRLSFVCQACRLAKSKCDKAKPECSRCERLEIQCIYDTATQPLPKHLSKDLAILRLENEVDYWQKKTKLLLEEQQNLLNQYQIKSKYNENDTTISTIGTITNNNTDIKTDTNNNIISSNFSIGDSTVVDTILGPINYDDDFYHKKIYLGKKNPRLIMSKFMKREVNPLCANYLMINDIFFAMTLMSIFIDPTILKENIIRNNLHASSIPNSRGNNTSNADDRTSETVRSSVKSAYSELIRNMNANHLVSALTVDITMATSGSILRDNIYKLQKILIDRCQSNNLTEIKRIKNFCNRILELSSEVNDITDVLKIWINPNVNDHLEDIINLEYSINKGDGSSMDPTVNINYEQYYSPLLKQIIQSFETLLPPLHTIEKFKRYFYENLYPLVPFVDLITFENSLKKILIPDPNNNQKCKLILGVSGIRDKIENICILSCILKISFQFFCMLEERGSFTENLVRNYISLEQLHQYPIKNDIIVTVLRCLISENWTKCPNENIITITLYLWSFFIFAPDEENFFAPNPTEFICDTIIMLSIRIGLHRDPKDYSPLDGDDNRLLRNHRRLLWLSVLSMSSYENALKGRRVSVRKLLDSSIDICSPSAFENYMNRVREDLVDDPSLNDIVVPLHELTWKRTKLALLHQNLNTLTISYNKGISLWDIEKAMACIDIYCEKYLNVSHHDINLIKTENHFVENFYDINVSKILPEASFISEFLSVTLQVRTSYALMLYFENLEDENANDKDGKDDYNVEKVVNEKRFIVSKKESHIPYYLRYLKMTINYCLKLIELYEDFYSETNILSSDRVSLKGNNNVDSNIQPPYHISKFLQVSLSTAMFTLLAIIVRIAINQIFLSEDNKYGKNNKKIDSLVIVQNTLRTRLKDIHDLVTHHLKYSYFSVFKILSMYDLLIRRIVCDKLICGLFKPITKRDVDPRMAKFFKMSFNIPFSDGNAKLIDILRSKNHISLIDENSLVQLPTEIKSNQRETSNLHFDSRESSEDTNNSKNALNQVITTSQEPYPLVPRLVPTVENSTSIDQDRINDNLNNTSVPGFLDMNLEMLNNDNQFNVETSSNDQNNTTPYNNFTFDEEQLSKTFTGIFGDLDLFDYDYFFSYNNNNEI</sequence>
<comment type="caution">
    <text evidence="10">The sequence shown here is derived from an EMBL/GenBank/DDBJ whole genome shotgun (WGS) entry which is preliminary data.</text>
</comment>
<name>A0AAN7WU43_9SACH</name>
<keyword evidence="8" id="KW-0472">Membrane</keyword>
<gene>
    <name evidence="10" type="ORF">RI543_000479</name>
</gene>
<dbReference type="Pfam" id="PF00172">
    <property type="entry name" value="Zn_clus"/>
    <property type="match status" value="1"/>
</dbReference>
<evidence type="ECO:0000256" key="1">
    <source>
        <dbReference type="ARBA" id="ARBA00022723"/>
    </source>
</evidence>
<evidence type="ECO:0000256" key="4">
    <source>
        <dbReference type="ARBA" id="ARBA00023125"/>
    </source>
</evidence>
<feature type="region of interest" description="Disordered" evidence="7">
    <location>
        <begin position="1071"/>
        <end position="1091"/>
    </location>
</feature>
<dbReference type="GO" id="GO:0008270">
    <property type="term" value="F:zinc ion binding"/>
    <property type="evidence" value="ECO:0007669"/>
    <property type="project" value="InterPro"/>
</dbReference>
<dbReference type="Proteomes" id="UP001306508">
    <property type="component" value="Unassembled WGS sequence"/>
</dbReference>
<dbReference type="AlphaFoldDB" id="A0AAN7WU43"/>
<keyword evidence="11" id="KW-1185">Reference proteome</keyword>
<dbReference type="InterPro" id="IPR001138">
    <property type="entry name" value="Zn2Cys6_DnaBD"/>
</dbReference>
<proteinExistence type="predicted"/>
<reference evidence="11" key="1">
    <citation type="submission" date="2023-07" db="EMBL/GenBank/DDBJ databases">
        <title>A draft genome of Kazachstania heterogenica Y-27499.</title>
        <authorList>
            <person name="Donic C."/>
            <person name="Kralova J.S."/>
            <person name="Fidel L."/>
            <person name="Ben-Dor S."/>
            <person name="Jung S."/>
        </authorList>
    </citation>
    <scope>NUCLEOTIDE SEQUENCE [LARGE SCALE GENOMIC DNA]</scope>
    <source>
        <strain evidence="11">Y27499</strain>
    </source>
</reference>
<dbReference type="GO" id="GO:0045944">
    <property type="term" value="P:positive regulation of transcription by RNA polymerase II"/>
    <property type="evidence" value="ECO:0007669"/>
    <property type="project" value="TreeGrafter"/>
</dbReference>
<dbReference type="InterPro" id="IPR036864">
    <property type="entry name" value="Zn2-C6_fun-type_DNA-bd_sf"/>
</dbReference>